<dbReference type="GO" id="GO:0009279">
    <property type="term" value="C:cell outer membrane"/>
    <property type="evidence" value="ECO:0007669"/>
    <property type="project" value="InterPro"/>
</dbReference>
<dbReference type="InterPro" id="IPR007939">
    <property type="entry name" value="Cu-R_B_prcur"/>
</dbReference>
<protein>
    <submittedName>
        <fullName evidence="2">Copper resistance protein CopB</fullName>
    </submittedName>
</protein>
<name>A0A1S8DA40_9PROT</name>
<sequence>MTRIHDPMRRTTHAAALATALLAFMADGASAQQAASQDAVHDPGAHAASSHEVRFGAVLFDRLEWGVGLDGSPNVARWDGQAWYGTDYDKVWIKTQGELERGRRAENAEAQLLYSRLIGYYWDFQAGVRYDPRPTPDRAYGVIGIQGLAPGLFEVDLQGFVSQKGDLSARLEVSYDLYVTQRLVLQPNVELNVAAQRVRELGVNSGFSDVEAGLRLRYEFTREVAPYIGVNYTRRFGEAARYARSEGGRAEGVEFVSGIRLFF</sequence>
<gene>
    <name evidence="2" type="ORF">APZ41_005210</name>
</gene>
<dbReference type="AlphaFoldDB" id="A0A1S8DA40"/>
<keyword evidence="3" id="KW-1185">Reference proteome</keyword>
<feature type="chain" id="PRO_5010528610" evidence="1">
    <location>
        <begin position="32"/>
        <end position="263"/>
    </location>
</feature>
<dbReference type="Proteomes" id="UP000054844">
    <property type="component" value="Unassembled WGS sequence"/>
</dbReference>
<evidence type="ECO:0000313" key="2">
    <source>
        <dbReference type="EMBL" id="ONH84215.1"/>
    </source>
</evidence>
<comment type="caution">
    <text evidence="2">The sequence shown here is derived from an EMBL/GenBank/DDBJ whole genome shotgun (WGS) entry which is preliminary data.</text>
</comment>
<feature type="signal peptide" evidence="1">
    <location>
        <begin position="1"/>
        <end position="31"/>
    </location>
</feature>
<keyword evidence="1" id="KW-0732">Signal</keyword>
<dbReference type="STRING" id="207340.APZ41_005210"/>
<accession>A0A1S8DA40</accession>
<reference evidence="2" key="1">
    <citation type="submission" date="2016-12" db="EMBL/GenBank/DDBJ databases">
        <title>Draft genome sequence of Roseomonas mucosa strain AU37, isolated from a peripheral intravenous catheter.</title>
        <authorList>
            <person name="Choudhury M.A."/>
            <person name="Sidjabat H.E."/>
            <person name="Wailan A.M."/>
            <person name="Zhang L."/>
            <person name="Marsh N.M."/>
            <person name="Rickard C.M."/>
            <person name="Davies M."/>
            <person name="Mcmillan D.J."/>
        </authorList>
    </citation>
    <scope>NUCLEOTIDE SEQUENCE [LARGE SCALE GENOMIC DNA]</scope>
    <source>
        <strain evidence="2">AU37</strain>
    </source>
</reference>
<dbReference type="InterPro" id="IPR036709">
    <property type="entry name" value="Autotransporte_beta_dom_sf"/>
</dbReference>
<evidence type="ECO:0000256" key="1">
    <source>
        <dbReference type="SAM" id="SignalP"/>
    </source>
</evidence>
<proteinExistence type="predicted"/>
<dbReference type="GO" id="GO:0006878">
    <property type="term" value="P:intracellular copper ion homeostasis"/>
    <property type="evidence" value="ECO:0007669"/>
    <property type="project" value="InterPro"/>
</dbReference>
<dbReference type="Pfam" id="PF05275">
    <property type="entry name" value="CopB"/>
    <property type="match status" value="1"/>
</dbReference>
<dbReference type="SUPFAM" id="SSF103515">
    <property type="entry name" value="Autotransporter"/>
    <property type="match status" value="1"/>
</dbReference>
<evidence type="ECO:0000313" key="3">
    <source>
        <dbReference type="Proteomes" id="UP000054844"/>
    </source>
</evidence>
<dbReference type="EMBL" id="LLWF02000010">
    <property type="protein sequence ID" value="ONH84215.1"/>
    <property type="molecule type" value="Genomic_DNA"/>
</dbReference>
<dbReference type="GO" id="GO:0005507">
    <property type="term" value="F:copper ion binding"/>
    <property type="evidence" value="ECO:0007669"/>
    <property type="project" value="InterPro"/>
</dbReference>
<organism evidence="2 3">
    <name type="scientific">Roseomonas mucosa</name>
    <dbReference type="NCBI Taxonomy" id="207340"/>
    <lineage>
        <taxon>Bacteria</taxon>
        <taxon>Pseudomonadati</taxon>
        <taxon>Pseudomonadota</taxon>
        <taxon>Alphaproteobacteria</taxon>
        <taxon>Acetobacterales</taxon>
        <taxon>Roseomonadaceae</taxon>
        <taxon>Roseomonas</taxon>
    </lineage>
</organism>